<evidence type="ECO:0008006" key="3">
    <source>
        <dbReference type="Google" id="ProtNLM"/>
    </source>
</evidence>
<organism evidence="1 2">
    <name type="scientific">Dietzia cinnamea</name>
    <dbReference type="NCBI Taxonomy" id="321318"/>
    <lineage>
        <taxon>Bacteria</taxon>
        <taxon>Bacillati</taxon>
        <taxon>Actinomycetota</taxon>
        <taxon>Actinomycetes</taxon>
        <taxon>Mycobacteriales</taxon>
        <taxon>Dietziaceae</taxon>
        <taxon>Dietzia</taxon>
    </lineage>
</organism>
<dbReference type="Proteomes" id="UP001206890">
    <property type="component" value="Unassembled WGS sequence"/>
</dbReference>
<gene>
    <name evidence="1" type="ORF">M3D93_01675</name>
</gene>
<dbReference type="RefSeq" id="WP_070719837.1">
    <property type="nucleotide sequence ID" value="NZ_JALXRO010000002.1"/>
</dbReference>
<reference evidence="1" key="1">
    <citation type="submission" date="2022-04" db="EMBL/GenBank/DDBJ databases">
        <title>Human microbiome associated bacterial genomes.</title>
        <authorList>
            <person name="Sandstrom S."/>
            <person name="Salamzade R."/>
            <person name="Kalan L.R."/>
        </authorList>
    </citation>
    <scope>NUCLEOTIDE SEQUENCE</scope>
    <source>
        <strain evidence="1">P3-SID1762</strain>
    </source>
</reference>
<dbReference type="EMBL" id="JALXTC010000004">
    <property type="protein sequence ID" value="MCT2116474.1"/>
    <property type="molecule type" value="Genomic_DNA"/>
</dbReference>
<sequence length="274" mass="29962">MEKSELDRFFALLDDDPVAAEQFATDLHTAEPAESMAISFMALATRSRGDIKAAEELYLQAVELELDNEGRVDAASVAMQGLLEARVALKEYDFASPVIHNFLQLGLPLNQSACGAVIKCTIEAFGFGAIDAAGRNLLHAVTINEFMDQDVKEELIAFVFSKMAEHQVEELADGTYRNLDPSPAGVARLRRNCEIPWSYATIIHGSSNLPAEAVHLMARVLIPWRVANGELTGKPIDVMPNSLIPELLRSGMLDMDECVRTPPPAPWTVAINAD</sequence>
<dbReference type="AlphaFoldDB" id="A0AAW5Q2S4"/>
<evidence type="ECO:0000313" key="2">
    <source>
        <dbReference type="Proteomes" id="UP001206890"/>
    </source>
</evidence>
<protein>
    <recommendedName>
        <fullName evidence="3">Tetratricopeptide repeat protein</fullName>
    </recommendedName>
</protein>
<name>A0AAW5Q2S4_9ACTN</name>
<proteinExistence type="predicted"/>
<accession>A0AAW5Q2S4</accession>
<comment type="caution">
    <text evidence="1">The sequence shown here is derived from an EMBL/GenBank/DDBJ whole genome shotgun (WGS) entry which is preliminary data.</text>
</comment>
<evidence type="ECO:0000313" key="1">
    <source>
        <dbReference type="EMBL" id="MCT2116474.1"/>
    </source>
</evidence>